<dbReference type="HOGENOM" id="CLU_038585_0_0_1"/>
<dbReference type="FunCoup" id="F7CYZ7">
    <property type="interactions" value="565"/>
</dbReference>
<evidence type="ECO:0000313" key="2">
    <source>
        <dbReference type="Ensembl" id="ENSOANP00000002853.2"/>
    </source>
</evidence>
<reference evidence="2 3" key="1">
    <citation type="journal article" date="2008" name="Nature">
        <title>Genome analysis of the platypus reveals unique signatures of evolution.</title>
        <authorList>
            <person name="Warren W.C."/>
            <person name="Hillier L.W."/>
            <person name="Marshall Graves J.A."/>
            <person name="Birney E."/>
            <person name="Ponting C.P."/>
            <person name="Grutzner F."/>
            <person name="Belov K."/>
            <person name="Miller W."/>
            <person name="Clarke L."/>
            <person name="Chinwalla A.T."/>
            <person name="Yang S.P."/>
            <person name="Heger A."/>
            <person name="Locke D.P."/>
            <person name="Miethke P."/>
            <person name="Waters P.D."/>
            <person name="Veyrunes F."/>
            <person name="Fulton L."/>
            <person name="Fulton B."/>
            <person name="Graves T."/>
            <person name="Wallis J."/>
            <person name="Puente X.S."/>
            <person name="Lopez-Otin C."/>
            <person name="Ordonez G.R."/>
            <person name="Eichler E.E."/>
            <person name="Chen L."/>
            <person name="Cheng Z."/>
            <person name="Deakin J.E."/>
            <person name="Alsop A."/>
            <person name="Thompson K."/>
            <person name="Kirby P."/>
            <person name="Papenfuss A.T."/>
            <person name="Wakefield M.J."/>
            <person name="Olender T."/>
            <person name="Lancet D."/>
            <person name="Huttley G.A."/>
            <person name="Smit A.F."/>
            <person name="Pask A."/>
            <person name="Temple-Smith P."/>
            <person name="Batzer M.A."/>
            <person name="Walker J.A."/>
            <person name="Konkel M.K."/>
            <person name="Harris R.S."/>
            <person name="Whittington C.M."/>
            <person name="Wong E.S."/>
            <person name="Gemmell N.J."/>
            <person name="Buschiazzo E."/>
            <person name="Vargas Jentzsch I.M."/>
            <person name="Merkel A."/>
            <person name="Schmitz J."/>
            <person name="Zemann A."/>
            <person name="Churakov G."/>
            <person name="Kriegs J.O."/>
            <person name="Brosius J."/>
            <person name="Murchison E.P."/>
            <person name="Sachidanandam R."/>
            <person name="Smith C."/>
            <person name="Hannon G.J."/>
            <person name="Tsend-Ayush E."/>
            <person name="McMillan D."/>
            <person name="Attenborough R."/>
            <person name="Rens W."/>
            <person name="Ferguson-Smith M."/>
            <person name="Lefevre C.M."/>
            <person name="Sharp J.A."/>
            <person name="Nicholas K.R."/>
            <person name="Ray D.A."/>
            <person name="Kube M."/>
            <person name="Reinhardt R."/>
            <person name="Pringle T.H."/>
            <person name="Taylor J."/>
            <person name="Jones R.C."/>
            <person name="Nixon B."/>
            <person name="Dacheux J.L."/>
            <person name="Niwa H."/>
            <person name="Sekita Y."/>
            <person name="Huang X."/>
            <person name="Stark A."/>
            <person name="Kheradpour P."/>
            <person name="Kellis M."/>
            <person name="Flicek P."/>
            <person name="Chen Y."/>
            <person name="Webber C."/>
            <person name="Hardison R."/>
            <person name="Nelson J."/>
            <person name="Hallsworth-Pepin K."/>
            <person name="Delehaunty K."/>
            <person name="Markovic C."/>
            <person name="Minx P."/>
            <person name="Feng Y."/>
            <person name="Kremitzki C."/>
            <person name="Mitreva M."/>
            <person name="Glasscock J."/>
            <person name="Wylie T."/>
            <person name="Wohldmann P."/>
            <person name="Thiru P."/>
            <person name="Nhan M.N."/>
            <person name="Pohl C.S."/>
            <person name="Smith S.M."/>
            <person name="Hou S."/>
            <person name="Nefedov M."/>
            <person name="de Jong P.J."/>
            <person name="Renfree M.B."/>
            <person name="Mardis E.R."/>
            <person name="Wilson R.K."/>
        </authorList>
    </citation>
    <scope>NUCLEOTIDE SEQUENCE [LARGE SCALE GENOMIC DNA]</scope>
    <source>
        <strain evidence="2 3">Glennie</strain>
    </source>
</reference>
<dbReference type="InParanoid" id="F7CYZ7"/>
<dbReference type="eggNOG" id="ENOG502RM40">
    <property type="taxonomic scope" value="Eukaryota"/>
</dbReference>
<dbReference type="CTD" id="119962654"/>
<feature type="region of interest" description="Disordered" evidence="1">
    <location>
        <begin position="148"/>
        <end position="167"/>
    </location>
</feature>
<dbReference type="GeneTree" id="ENSGT00390000008823"/>
<dbReference type="OMA" id="HRTRKKN"/>
<dbReference type="Ensembl" id="ENSOANT00000002854.2">
    <property type="protein sequence ID" value="ENSOANP00000002853.2"/>
    <property type="gene ID" value="ENSOANG00000001795.3"/>
</dbReference>
<dbReference type="Pfam" id="PF15792">
    <property type="entry name" value="LAS2"/>
    <property type="match status" value="1"/>
</dbReference>
<accession>F7CYZ7</accession>
<evidence type="ECO:0000256" key="1">
    <source>
        <dbReference type="SAM" id="MobiDB-lite"/>
    </source>
</evidence>
<sequence length="509" mass="55996">MAKSVKKGSVYSPQSTVSSLLASYSPENSNSFINATGSIQYKDKLYSSASQALEAYIEDFDLSRTSSSACNGKIILGPNSSKSFEISGFHSKNHASKDFDPHRKSSTMSGPCRRCITSDLDLLSLTTDDLLAFPADGSLPIANTLVGSVSQRSKRNKKSPTKLASSDDEKNLAFLHHFSPKGNETLFASSYQSASGGQHDGLKPKTVNKLQKCNFSSSAYSSEKPHLQGSPKHTGGMNYPRWLTSQKSDLSVSGITSLPDFKYPAWLHNQDLLSDSASQNISRAEDSYPLGHLCKRQRNSQFVNKLGSVEQSLEHYSRLDPERNKKVLTAGCICDCECDQFQSESVSFSRQSTQPFSDDKIELLILKAQRTLEHSSEVMSNTAKNEGSPCSLDILEEERSWENIPVPFKSPVPVHCDEGPPRALKANRVNAFPEDIVTKDSQKNTLSGGNHHGPVEALKQMLFNLQAVQENFKQNQNAEQNEEVNKISEEETAGLQCEGLIPVSRSLQK</sequence>
<reference evidence="2" key="3">
    <citation type="submission" date="2025-09" db="UniProtKB">
        <authorList>
            <consortium name="Ensembl"/>
        </authorList>
    </citation>
    <scope>IDENTIFICATION</scope>
    <source>
        <strain evidence="2">Glennie</strain>
    </source>
</reference>
<gene>
    <name evidence="2" type="primary">C3H18orf54</name>
</gene>
<protein>
    <submittedName>
        <fullName evidence="2">Chromosome 3 C18orf54 homolog</fullName>
    </submittedName>
</protein>
<dbReference type="InterPro" id="IPR052679">
    <property type="entry name" value="Cell_Prolif_Regulator"/>
</dbReference>
<dbReference type="GeneID" id="100078703"/>
<dbReference type="AlphaFoldDB" id="F7CYZ7"/>
<organism evidence="2 3">
    <name type="scientific">Ornithorhynchus anatinus</name>
    <name type="common">Duckbill platypus</name>
    <dbReference type="NCBI Taxonomy" id="9258"/>
    <lineage>
        <taxon>Eukaryota</taxon>
        <taxon>Metazoa</taxon>
        <taxon>Chordata</taxon>
        <taxon>Craniata</taxon>
        <taxon>Vertebrata</taxon>
        <taxon>Euteleostomi</taxon>
        <taxon>Mammalia</taxon>
        <taxon>Monotremata</taxon>
        <taxon>Ornithorhynchidae</taxon>
        <taxon>Ornithorhynchus</taxon>
    </lineage>
</organism>
<dbReference type="RefSeq" id="NP_001358737.1">
    <property type="nucleotide sequence ID" value="NM_001371808.1"/>
</dbReference>
<dbReference type="Bgee" id="ENSOANG00000001795">
    <property type="expression patterns" value="Expressed in testis and 3 other cell types or tissues"/>
</dbReference>
<dbReference type="Proteomes" id="UP000002279">
    <property type="component" value="Chromosome 3"/>
</dbReference>
<dbReference type="PANTHER" id="PTHR35079:SF1">
    <property type="entry name" value="LUNG ADENOMA SUSCEPTIBILITY PROTEIN 2"/>
    <property type="match status" value="1"/>
</dbReference>
<dbReference type="KEGG" id="oaa:100078703"/>
<dbReference type="PANTHER" id="PTHR35079">
    <property type="entry name" value="LUNG ADENOMA SUSCEPTIBILITY PROTEIN 2"/>
    <property type="match status" value="1"/>
</dbReference>
<dbReference type="STRING" id="9258.ENSOANP00000002853"/>
<dbReference type="InterPro" id="IPR031587">
    <property type="entry name" value="LAS2"/>
</dbReference>
<reference evidence="2" key="2">
    <citation type="submission" date="2025-08" db="UniProtKB">
        <authorList>
            <consortium name="Ensembl"/>
        </authorList>
    </citation>
    <scope>IDENTIFICATION</scope>
    <source>
        <strain evidence="2">Glennie</strain>
    </source>
</reference>
<proteinExistence type="predicted"/>
<name>F7CYZ7_ORNAN</name>
<keyword evidence="3" id="KW-1185">Reference proteome</keyword>
<evidence type="ECO:0000313" key="3">
    <source>
        <dbReference type="Proteomes" id="UP000002279"/>
    </source>
</evidence>